<protein>
    <submittedName>
        <fullName evidence="2">Uncharacterized protein</fullName>
    </submittedName>
</protein>
<keyword evidence="3" id="KW-1185">Reference proteome</keyword>
<evidence type="ECO:0000313" key="2">
    <source>
        <dbReference type="EMBL" id="GLJ80375.1"/>
    </source>
</evidence>
<reference evidence="2" key="1">
    <citation type="journal article" date="2014" name="Int. J. Syst. Evol. Microbiol.">
        <title>Complete genome sequence of Corynebacterium casei LMG S-19264T (=DSM 44701T), isolated from a smear-ripened cheese.</title>
        <authorList>
            <consortium name="US DOE Joint Genome Institute (JGI-PGF)"/>
            <person name="Walter F."/>
            <person name="Albersmeier A."/>
            <person name="Kalinowski J."/>
            <person name="Ruckert C."/>
        </authorList>
    </citation>
    <scope>NUCLEOTIDE SEQUENCE</scope>
    <source>
        <strain evidence="2">VKM Ac-1447</strain>
    </source>
</reference>
<feature type="transmembrane region" description="Helical" evidence="1">
    <location>
        <begin position="76"/>
        <end position="100"/>
    </location>
</feature>
<keyword evidence="1" id="KW-1133">Transmembrane helix</keyword>
<feature type="transmembrane region" description="Helical" evidence="1">
    <location>
        <begin position="7"/>
        <end position="31"/>
    </location>
</feature>
<organism evidence="2 3">
    <name type="scientific">Microbacterium imperiale</name>
    <dbReference type="NCBI Taxonomy" id="33884"/>
    <lineage>
        <taxon>Bacteria</taxon>
        <taxon>Bacillati</taxon>
        <taxon>Actinomycetota</taxon>
        <taxon>Actinomycetes</taxon>
        <taxon>Micrococcales</taxon>
        <taxon>Microbacteriaceae</taxon>
        <taxon>Microbacterium</taxon>
    </lineage>
</organism>
<evidence type="ECO:0000256" key="1">
    <source>
        <dbReference type="SAM" id="Phobius"/>
    </source>
</evidence>
<proteinExistence type="predicted"/>
<dbReference type="EMBL" id="BSEO01000014">
    <property type="protein sequence ID" value="GLJ80375.1"/>
    <property type="molecule type" value="Genomic_DNA"/>
</dbReference>
<evidence type="ECO:0000313" key="3">
    <source>
        <dbReference type="Proteomes" id="UP001142317"/>
    </source>
</evidence>
<dbReference type="Proteomes" id="UP001142317">
    <property type="component" value="Unassembled WGS sequence"/>
</dbReference>
<keyword evidence="1" id="KW-0812">Transmembrane</keyword>
<dbReference type="RefSeq" id="WP_210006623.1">
    <property type="nucleotide sequence ID" value="NZ_BSEO01000014.1"/>
</dbReference>
<keyword evidence="1" id="KW-0472">Membrane</keyword>
<sequence>MSKAQAGLAISVATMAAIVALILVAAMRYSVAPVDPALPTPDYALQAAIAYVGAGAVGVAGVFAGRAAWREPQRRARVTFVGIVGVVALCAAAVVAALVVPAP</sequence>
<dbReference type="AlphaFoldDB" id="A0A9W6HH15"/>
<feature type="transmembrane region" description="Helical" evidence="1">
    <location>
        <begin position="43"/>
        <end position="64"/>
    </location>
</feature>
<comment type="caution">
    <text evidence="2">The sequence shown here is derived from an EMBL/GenBank/DDBJ whole genome shotgun (WGS) entry which is preliminary data.</text>
</comment>
<name>A0A9W6HH15_9MICO</name>
<gene>
    <name evidence="2" type="ORF">GCM10017586_20580</name>
</gene>
<reference evidence="2" key="2">
    <citation type="submission" date="2023-01" db="EMBL/GenBank/DDBJ databases">
        <authorList>
            <person name="Sun Q."/>
            <person name="Evtushenko L."/>
        </authorList>
    </citation>
    <scope>NUCLEOTIDE SEQUENCE</scope>
    <source>
        <strain evidence="2">VKM Ac-1447</strain>
    </source>
</reference>
<accession>A0A9W6HH15</accession>